<comment type="caution">
    <text evidence="3">The sequence shown here is derived from an EMBL/GenBank/DDBJ whole genome shotgun (WGS) entry which is preliminary data.</text>
</comment>
<keyword evidence="1" id="KW-0472">Membrane</keyword>
<dbReference type="PROSITE" id="PS51257">
    <property type="entry name" value="PROKAR_LIPOPROTEIN"/>
    <property type="match status" value="1"/>
</dbReference>
<feature type="transmembrane region" description="Helical" evidence="1">
    <location>
        <begin position="31"/>
        <end position="52"/>
    </location>
</feature>
<proteinExistence type="predicted"/>
<accession>A0ABR6HQF1</accession>
<dbReference type="EMBL" id="JACIBX010000008">
    <property type="protein sequence ID" value="MBB3712786.1"/>
    <property type="molecule type" value="Genomic_DNA"/>
</dbReference>
<evidence type="ECO:0000313" key="4">
    <source>
        <dbReference type="Proteomes" id="UP000576152"/>
    </source>
</evidence>
<evidence type="ECO:0000256" key="1">
    <source>
        <dbReference type="SAM" id="Phobius"/>
    </source>
</evidence>
<keyword evidence="4" id="KW-1185">Reference proteome</keyword>
<feature type="chain" id="PRO_5047091035" evidence="2">
    <location>
        <begin position="19"/>
        <end position="66"/>
    </location>
</feature>
<keyword evidence="1" id="KW-0812">Transmembrane</keyword>
<name>A0ABR6HQF1_9RHOB</name>
<dbReference type="Proteomes" id="UP000576152">
    <property type="component" value="Unassembled WGS sequence"/>
</dbReference>
<keyword evidence="2" id="KW-0732">Signal</keyword>
<keyword evidence="1" id="KW-1133">Transmembrane helix</keyword>
<evidence type="ECO:0000313" key="3">
    <source>
        <dbReference type="EMBL" id="MBB3712786.1"/>
    </source>
</evidence>
<feature type="signal peptide" evidence="2">
    <location>
        <begin position="1"/>
        <end position="18"/>
    </location>
</feature>
<sequence length="66" mass="7108">MRYWAIAFSLLALLSALACLGANTHDTLSFARVLMVVFGALGAYAAASHALARNRHRPRRGGPIEL</sequence>
<gene>
    <name evidence="3" type="ORF">FHS00_002381</name>
</gene>
<reference evidence="3 4" key="1">
    <citation type="submission" date="2020-08" db="EMBL/GenBank/DDBJ databases">
        <title>Genomic Encyclopedia of Type Strains, Phase III (KMG-III): the genomes of soil and plant-associated and newly described type strains.</title>
        <authorList>
            <person name="Whitman W."/>
        </authorList>
    </citation>
    <scope>NUCLEOTIDE SEQUENCE [LARGE SCALE GENOMIC DNA]</scope>
    <source>
        <strain evidence="3 4">CECT 8572</strain>
    </source>
</reference>
<evidence type="ECO:0000256" key="2">
    <source>
        <dbReference type="SAM" id="SignalP"/>
    </source>
</evidence>
<organism evidence="3 4">
    <name type="scientific">Limimaricola variabilis</name>
    <dbReference type="NCBI Taxonomy" id="1492771"/>
    <lineage>
        <taxon>Bacteria</taxon>
        <taxon>Pseudomonadati</taxon>
        <taxon>Pseudomonadota</taxon>
        <taxon>Alphaproteobacteria</taxon>
        <taxon>Rhodobacterales</taxon>
        <taxon>Paracoccaceae</taxon>
        <taxon>Limimaricola</taxon>
    </lineage>
</organism>
<protein>
    <submittedName>
        <fullName evidence="3">Uncharacterized protein</fullName>
    </submittedName>
</protein>
<dbReference type="RefSeq" id="WP_183473681.1">
    <property type="nucleotide sequence ID" value="NZ_JACIBX010000008.1"/>
</dbReference>